<keyword evidence="2" id="KW-1185">Reference proteome</keyword>
<evidence type="ECO:0000313" key="1">
    <source>
        <dbReference type="EMBL" id="PPQ73364.1"/>
    </source>
</evidence>
<organism evidence="1 2">
    <name type="scientific">Gymnopilus dilepis</name>
    <dbReference type="NCBI Taxonomy" id="231916"/>
    <lineage>
        <taxon>Eukaryota</taxon>
        <taxon>Fungi</taxon>
        <taxon>Dikarya</taxon>
        <taxon>Basidiomycota</taxon>
        <taxon>Agaricomycotina</taxon>
        <taxon>Agaricomycetes</taxon>
        <taxon>Agaricomycetidae</taxon>
        <taxon>Agaricales</taxon>
        <taxon>Agaricineae</taxon>
        <taxon>Hymenogastraceae</taxon>
        <taxon>Gymnopilus</taxon>
    </lineage>
</organism>
<comment type="caution">
    <text evidence="1">The sequence shown here is derived from an EMBL/GenBank/DDBJ whole genome shotgun (WGS) entry which is preliminary data.</text>
</comment>
<dbReference type="AlphaFoldDB" id="A0A409W4B3"/>
<dbReference type="Proteomes" id="UP000284706">
    <property type="component" value="Unassembled WGS sequence"/>
</dbReference>
<dbReference type="EMBL" id="NHYE01005409">
    <property type="protein sequence ID" value="PPQ73364.1"/>
    <property type="molecule type" value="Genomic_DNA"/>
</dbReference>
<evidence type="ECO:0000313" key="2">
    <source>
        <dbReference type="Proteomes" id="UP000284706"/>
    </source>
</evidence>
<reference evidence="1 2" key="1">
    <citation type="journal article" date="2018" name="Evol. Lett.">
        <title>Horizontal gene cluster transfer increased hallucinogenic mushroom diversity.</title>
        <authorList>
            <person name="Reynolds H.T."/>
            <person name="Vijayakumar V."/>
            <person name="Gluck-Thaler E."/>
            <person name="Korotkin H.B."/>
            <person name="Matheny P.B."/>
            <person name="Slot J.C."/>
        </authorList>
    </citation>
    <scope>NUCLEOTIDE SEQUENCE [LARGE SCALE GENOMIC DNA]</scope>
    <source>
        <strain evidence="1 2">SRW20</strain>
    </source>
</reference>
<sequence>MIWTGGLQMTYPLLSEGSASTNCATARDTLSMCLTRHSLQNWSLSHVAIALQTSLENLVPRRTWKKPFLSFLQPLNFVHVKDLPEIVLIHRGCSRTLKMKFLCIKRPLNIDHFNHLVLLNDLGFASWPI</sequence>
<protein>
    <submittedName>
        <fullName evidence="1">Uncharacterized protein</fullName>
    </submittedName>
</protein>
<gene>
    <name evidence="1" type="ORF">CVT26_015456</name>
</gene>
<proteinExistence type="predicted"/>
<accession>A0A409W4B3</accession>
<name>A0A409W4B3_9AGAR</name>
<dbReference type="InParanoid" id="A0A409W4B3"/>